<sequence length="289" mass="33309">MTLIISFVVISIILFFVWKHKNKNKWQKPTTSFPEAWRPILIEKVNFYNALNTSEQTKFEYQIQEFLLNCKVTGIKTTVDITDKILVASSAVIPVFGFDHWTYTSINEVLIYPNSFNKDYKIEGENRFVLGMVGTGAMNGIMILSKKALHQGFKNDTDKKNTAIHEFVHLIDKTGGPIDGVPSVLMEKQFAIPWIDLINKEIEEIYKGTSDINPYGGTNRAEFFSVISEYFFERPKLLKRKHPELYALLEKIFNQDMASRNLQKKVYQTHRNTPCPCNSGKKFKKCCGK</sequence>
<keyword evidence="2" id="KW-1185">Reference proteome</keyword>
<name>A0ACC5U4D5_9FLAO</name>
<evidence type="ECO:0000313" key="1">
    <source>
        <dbReference type="EMBL" id="MBU2949185.1"/>
    </source>
</evidence>
<dbReference type="Proteomes" id="UP001647509">
    <property type="component" value="Unassembled WGS sequence"/>
</dbReference>
<dbReference type="EMBL" id="JAHKPD010000003">
    <property type="protein sequence ID" value="MBU2949185.1"/>
    <property type="molecule type" value="Genomic_DNA"/>
</dbReference>
<evidence type="ECO:0000313" key="2">
    <source>
        <dbReference type="Proteomes" id="UP001647509"/>
    </source>
</evidence>
<protein>
    <submittedName>
        <fullName evidence="1">Zinc-dependent peptidase</fullName>
    </submittedName>
</protein>
<proteinExistence type="predicted"/>
<accession>A0ACC5U4D5</accession>
<organism evidence="1 2">
    <name type="scientific">Pseudotamlana agarivorans</name>
    <dbReference type="NCBI Taxonomy" id="481183"/>
    <lineage>
        <taxon>Bacteria</taxon>
        <taxon>Pseudomonadati</taxon>
        <taxon>Bacteroidota</taxon>
        <taxon>Flavobacteriia</taxon>
        <taxon>Flavobacteriales</taxon>
        <taxon>Flavobacteriaceae</taxon>
        <taxon>Pseudotamlana</taxon>
    </lineage>
</organism>
<reference evidence="1" key="1">
    <citation type="submission" date="2021-05" db="EMBL/GenBank/DDBJ databases">
        <title>Draft genomes of bacteria isolated from model marine particles.</title>
        <authorList>
            <person name="Datta M.S."/>
            <person name="Schwartzman J.A."/>
            <person name="Enke T.N."/>
            <person name="Saavedra J."/>
            <person name="Cermak N."/>
            <person name="Cordero O.X."/>
        </authorList>
    </citation>
    <scope>NUCLEOTIDE SEQUENCE</scope>
    <source>
        <strain evidence="1">I2M19</strain>
    </source>
</reference>
<gene>
    <name evidence="1" type="ORF">KO493_00535</name>
</gene>
<comment type="caution">
    <text evidence="1">The sequence shown here is derived from an EMBL/GenBank/DDBJ whole genome shotgun (WGS) entry which is preliminary data.</text>
</comment>